<evidence type="ECO:0000259" key="1">
    <source>
        <dbReference type="Pfam" id="PF03819"/>
    </source>
</evidence>
<accession>A0A6J5N6M6</accession>
<dbReference type="InterPro" id="IPR004518">
    <property type="entry name" value="MazG-like_dom"/>
</dbReference>
<evidence type="ECO:0000313" key="2">
    <source>
        <dbReference type="EMBL" id="CAB4153701.1"/>
    </source>
</evidence>
<sequence>MTNNTGNPRFECLKKYKFNITQRKMKYNELEALVISWAEQKGIFAKGNPEAQCDKTFEEVTELSAAIYENNKEEIIDALGDILVTIIIQAEMQGLKLEDCLQSAYNVISKRTGKMIDGQFVKDK</sequence>
<dbReference type="CDD" id="cd11540">
    <property type="entry name" value="NTP-PPase_u3"/>
    <property type="match status" value="1"/>
</dbReference>
<protein>
    <submittedName>
        <fullName evidence="2">NTP-PPase_u3 domain containing protein</fullName>
    </submittedName>
</protein>
<dbReference type="SUPFAM" id="SSF101386">
    <property type="entry name" value="all-alpha NTP pyrophosphatases"/>
    <property type="match status" value="1"/>
</dbReference>
<gene>
    <name evidence="2" type="ORF">UFOVP638_19</name>
</gene>
<dbReference type="EMBL" id="LR796595">
    <property type="protein sequence ID" value="CAB4153701.1"/>
    <property type="molecule type" value="Genomic_DNA"/>
</dbReference>
<organism evidence="2">
    <name type="scientific">uncultured Caudovirales phage</name>
    <dbReference type="NCBI Taxonomy" id="2100421"/>
    <lineage>
        <taxon>Viruses</taxon>
        <taxon>Duplodnaviria</taxon>
        <taxon>Heunggongvirae</taxon>
        <taxon>Uroviricota</taxon>
        <taxon>Caudoviricetes</taxon>
        <taxon>Peduoviridae</taxon>
        <taxon>Maltschvirus</taxon>
        <taxon>Maltschvirus maltsch</taxon>
    </lineage>
</organism>
<proteinExistence type="predicted"/>
<name>A0A6J5N6M6_9CAUD</name>
<feature type="domain" description="NTP pyrophosphohydrolase MazG-like" evidence="1">
    <location>
        <begin position="53"/>
        <end position="112"/>
    </location>
</feature>
<dbReference type="Gene3D" id="1.10.287.1080">
    <property type="entry name" value="MazG-like"/>
    <property type="match status" value="1"/>
</dbReference>
<reference evidence="2" key="1">
    <citation type="submission" date="2020-04" db="EMBL/GenBank/DDBJ databases">
        <authorList>
            <person name="Chiriac C."/>
            <person name="Salcher M."/>
            <person name="Ghai R."/>
            <person name="Kavagutti S V."/>
        </authorList>
    </citation>
    <scope>NUCLEOTIDE SEQUENCE</scope>
</reference>
<dbReference type="Pfam" id="PF03819">
    <property type="entry name" value="MazG"/>
    <property type="match status" value="1"/>
</dbReference>